<gene>
    <name evidence="1" type="ORF">M0R45_005020</name>
</gene>
<dbReference type="EMBL" id="JBEDUW010000001">
    <property type="protein sequence ID" value="KAK9949502.1"/>
    <property type="molecule type" value="Genomic_DNA"/>
</dbReference>
<accession>A0AAW1YLI9</accession>
<proteinExistence type="predicted"/>
<organism evidence="1 2">
    <name type="scientific">Rubus argutus</name>
    <name type="common">Southern blackberry</name>
    <dbReference type="NCBI Taxonomy" id="59490"/>
    <lineage>
        <taxon>Eukaryota</taxon>
        <taxon>Viridiplantae</taxon>
        <taxon>Streptophyta</taxon>
        <taxon>Embryophyta</taxon>
        <taxon>Tracheophyta</taxon>
        <taxon>Spermatophyta</taxon>
        <taxon>Magnoliopsida</taxon>
        <taxon>eudicotyledons</taxon>
        <taxon>Gunneridae</taxon>
        <taxon>Pentapetalae</taxon>
        <taxon>rosids</taxon>
        <taxon>fabids</taxon>
        <taxon>Rosales</taxon>
        <taxon>Rosaceae</taxon>
        <taxon>Rosoideae</taxon>
        <taxon>Rosoideae incertae sedis</taxon>
        <taxon>Rubus</taxon>
    </lineage>
</organism>
<evidence type="ECO:0000313" key="1">
    <source>
        <dbReference type="EMBL" id="KAK9949502.1"/>
    </source>
</evidence>
<evidence type="ECO:0000313" key="2">
    <source>
        <dbReference type="Proteomes" id="UP001457282"/>
    </source>
</evidence>
<dbReference type="AlphaFoldDB" id="A0AAW1YLI9"/>
<dbReference type="Proteomes" id="UP001457282">
    <property type="component" value="Unassembled WGS sequence"/>
</dbReference>
<reference evidence="1 2" key="1">
    <citation type="journal article" date="2023" name="G3 (Bethesda)">
        <title>A chromosome-length genome assembly and annotation of blackberry (Rubus argutus, cv. 'Hillquist').</title>
        <authorList>
            <person name="Bruna T."/>
            <person name="Aryal R."/>
            <person name="Dudchenko O."/>
            <person name="Sargent D.J."/>
            <person name="Mead D."/>
            <person name="Buti M."/>
            <person name="Cavallini A."/>
            <person name="Hytonen T."/>
            <person name="Andres J."/>
            <person name="Pham M."/>
            <person name="Weisz D."/>
            <person name="Mascagni F."/>
            <person name="Usai G."/>
            <person name="Natali L."/>
            <person name="Bassil N."/>
            <person name="Fernandez G.E."/>
            <person name="Lomsadze A."/>
            <person name="Armour M."/>
            <person name="Olukolu B."/>
            <person name="Poorten T."/>
            <person name="Britton C."/>
            <person name="Davik J."/>
            <person name="Ashrafi H."/>
            <person name="Aiden E.L."/>
            <person name="Borodovsky M."/>
            <person name="Worthington M."/>
        </authorList>
    </citation>
    <scope>NUCLEOTIDE SEQUENCE [LARGE SCALE GENOMIC DNA]</scope>
    <source>
        <strain evidence="1">PI 553951</strain>
    </source>
</reference>
<protein>
    <submittedName>
        <fullName evidence="1">Uncharacterized protein</fullName>
    </submittedName>
</protein>
<name>A0AAW1YLI9_RUBAR</name>
<keyword evidence="2" id="KW-1185">Reference proteome</keyword>
<comment type="caution">
    <text evidence="1">The sequence shown here is derived from an EMBL/GenBank/DDBJ whole genome shotgun (WGS) entry which is preliminary data.</text>
</comment>
<sequence length="119" mass="12834">MAVKRKLTEWLGSDDAVWAVGDRVRGSKRGRRLHRLGVVVGDRDHGSGRNNKDGDISFSAARWLVGVGSLGAAAWKTGDGLGTGLALVQGQRLGGVLRRGTGRGWGFRLGFWDFAGMKW</sequence>